<dbReference type="PANTHER" id="PTHR37836">
    <property type="entry name" value="LMO1036 PROTEIN"/>
    <property type="match status" value="1"/>
</dbReference>
<dbReference type="Gene3D" id="3.20.20.80">
    <property type="entry name" value="Glycosidases"/>
    <property type="match status" value="1"/>
</dbReference>
<feature type="domain" description="Apiosidase-like catalytic" evidence="1">
    <location>
        <begin position="130"/>
        <end position="392"/>
    </location>
</feature>
<dbReference type="EMBL" id="JMIH01000016">
    <property type="protein sequence ID" value="KEO74270.1"/>
    <property type="molecule type" value="Genomic_DNA"/>
</dbReference>
<proteinExistence type="predicted"/>
<dbReference type="InterPro" id="IPR025277">
    <property type="entry name" value="Apiosidase-like_cat_dom"/>
</dbReference>
<gene>
    <name evidence="4" type="ORF">EL17_09050</name>
</gene>
<sequence length="534" mass="62371">MPLNTYLKKQTNMKFLKILLLIFISSYGVLMAQEEVEKWGVFELVLEGSDVGNPFLETDLHAVFFHKDTTFSPEGFYDGNGVFKIRFMPTREGTWTYKTFSNQEELEGNEGEFFCTPAGSENHGRVKVAEQYHFEYEDGTEFMPFGTTIYEWTFQNESTKAATIETLKNNPFNKARFLAIPPHKEKYIDGGELHLKDYPFEDTGKEDWDFTRFNPEFFKNLDECITRLNEIGVEADLVLFHPYDKGKWGFDMMGMENNLRYVRYMMARYAAYKNIWWSLANENSFIKDLDDEDWDILFKEVQEKDPYGHLRSIHNAGRIYDYNRPWVTHVSLQYYNAVRVPGVSPLLRDIYRKPIVHDEINYEGDIEKRWGRISAEELVFRFWNAAIGGAYATHGESYEESDWISHGGTLIGESPARIEFMKNLMADKPWKWNPIDQYYELNMAGKAGLYYLIYFGEEALEDWAFVLPNKELKSGAKFKVEIIDTWGMTVVPVDQVFEVVPLEGDGYKVRDKDNAVISLPGQKYIALRIQRIKD</sequence>
<dbReference type="Pfam" id="PF16586">
    <property type="entry name" value="DUF5060"/>
    <property type="match status" value="1"/>
</dbReference>
<evidence type="ECO:0000313" key="4">
    <source>
        <dbReference type="EMBL" id="KEO74270.1"/>
    </source>
</evidence>
<dbReference type="SUPFAM" id="SSF51445">
    <property type="entry name" value="(Trans)glycosidases"/>
    <property type="match status" value="1"/>
</dbReference>
<dbReference type="Pfam" id="PF13204">
    <property type="entry name" value="Apiosidase"/>
    <property type="match status" value="1"/>
</dbReference>
<protein>
    <recommendedName>
        <fullName evidence="6">Alpha-L-rhamnosidase</fullName>
    </recommendedName>
</protein>
<dbReference type="STRING" id="1048983.EL17_09050"/>
<feature type="domain" description="DUF5060" evidence="2">
    <location>
        <begin position="35"/>
        <end position="102"/>
    </location>
</feature>
<dbReference type="InterPro" id="IPR032260">
    <property type="entry name" value="DUF5060"/>
</dbReference>
<dbReference type="Proteomes" id="UP000027821">
    <property type="component" value="Unassembled WGS sequence"/>
</dbReference>
<dbReference type="InterPro" id="IPR013783">
    <property type="entry name" value="Ig-like_fold"/>
</dbReference>
<keyword evidence="5" id="KW-1185">Reference proteome</keyword>
<dbReference type="PANTHER" id="PTHR37836:SF2">
    <property type="entry name" value="DUF4038 DOMAIN-CONTAINING PROTEIN"/>
    <property type="match status" value="1"/>
</dbReference>
<comment type="caution">
    <text evidence="4">The sequence shown here is derived from an EMBL/GenBank/DDBJ whole genome shotgun (WGS) entry which is preliminary data.</text>
</comment>
<dbReference type="Pfam" id="PF18310">
    <property type="entry name" value="DUF5605"/>
    <property type="match status" value="1"/>
</dbReference>
<evidence type="ECO:0000259" key="2">
    <source>
        <dbReference type="Pfam" id="PF16586"/>
    </source>
</evidence>
<dbReference type="OrthoDB" id="59486at2"/>
<organism evidence="4 5">
    <name type="scientific">Anditalea andensis</name>
    <dbReference type="NCBI Taxonomy" id="1048983"/>
    <lineage>
        <taxon>Bacteria</taxon>
        <taxon>Pseudomonadati</taxon>
        <taxon>Bacteroidota</taxon>
        <taxon>Cytophagia</taxon>
        <taxon>Cytophagales</taxon>
        <taxon>Cytophagaceae</taxon>
        <taxon>Anditalea</taxon>
    </lineage>
</organism>
<dbReference type="eggNOG" id="COG5512">
    <property type="taxonomic scope" value="Bacteria"/>
</dbReference>
<evidence type="ECO:0000313" key="5">
    <source>
        <dbReference type="Proteomes" id="UP000027821"/>
    </source>
</evidence>
<evidence type="ECO:0008006" key="6">
    <source>
        <dbReference type="Google" id="ProtNLM"/>
    </source>
</evidence>
<accession>A0A074L1A5</accession>
<dbReference type="Gene3D" id="2.60.40.10">
    <property type="entry name" value="Immunoglobulins"/>
    <property type="match status" value="1"/>
</dbReference>
<evidence type="ECO:0000259" key="1">
    <source>
        <dbReference type="Pfam" id="PF13204"/>
    </source>
</evidence>
<dbReference type="InterPro" id="IPR041239">
    <property type="entry name" value="DUF5605"/>
</dbReference>
<reference evidence="4 5" key="1">
    <citation type="submission" date="2014-04" db="EMBL/GenBank/DDBJ databases">
        <title>Characterization and application of a salt tolerant electro-active bacterium.</title>
        <authorList>
            <person name="Yang L."/>
            <person name="Wei S."/>
            <person name="Tay Q.X.M."/>
        </authorList>
    </citation>
    <scope>NUCLEOTIDE SEQUENCE [LARGE SCALE GENOMIC DNA]</scope>
    <source>
        <strain evidence="4 5">LY1</strain>
    </source>
</reference>
<dbReference type="AlphaFoldDB" id="A0A074L1A5"/>
<evidence type="ECO:0000259" key="3">
    <source>
        <dbReference type="Pfam" id="PF18310"/>
    </source>
</evidence>
<dbReference type="InterPro" id="IPR017853">
    <property type="entry name" value="GH"/>
</dbReference>
<feature type="domain" description="DUF5605" evidence="3">
    <location>
        <begin position="441"/>
        <end position="530"/>
    </location>
</feature>
<name>A0A074L1A5_9BACT</name>
<dbReference type="Gene3D" id="2.60.40.3950">
    <property type="match status" value="1"/>
</dbReference>